<dbReference type="GO" id="GO:0043546">
    <property type="term" value="F:molybdopterin cofactor binding"/>
    <property type="evidence" value="ECO:0007669"/>
    <property type="project" value="TreeGrafter"/>
</dbReference>
<dbReference type="GO" id="GO:0030151">
    <property type="term" value="F:molybdenum ion binding"/>
    <property type="evidence" value="ECO:0007669"/>
    <property type="project" value="InterPro"/>
</dbReference>
<dbReference type="AlphaFoldDB" id="A0AAV7CHB9"/>
<accession>A0AAV7CHB9</accession>
<evidence type="ECO:0000259" key="2">
    <source>
        <dbReference type="PROSITE" id="PS51340"/>
    </source>
</evidence>
<dbReference type="GO" id="GO:0005743">
    <property type="term" value="C:mitochondrial inner membrane"/>
    <property type="evidence" value="ECO:0007669"/>
    <property type="project" value="TreeGrafter"/>
</dbReference>
<protein>
    <recommendedName>
        <fullName evidence="2">MOSC domain-containing protein</fullName>
    </recommendedName>
</protein>
<dbReference type="PROSITE" id="PS51340">
    <property type="entry name" value="MOSC"/>
    <property type="match status" value="1"/>
</dbReference>
<dbReference type="PANTHER" id="PTHR14237:SF92">
    <property type="entry name" value="MITOCHONDRIAL AMIDOXIME-REDUCING COMPONENT 1"/>
    <property type="match status" value="1"/>
</dbReference>
<dbReference type="InterPro" id="IPR005303">
    <property type="entry name" value="MOCOS_middle"/>
</dbReference>
<name>A0AAV7CHB9_ENGPU</name>
<evidence type="ECO:0000256" key="1">
    <source>
        <dbReference type="SAM" id="Phobius"/>
    </source>
</evidence>
<dbReference type="SUPFAM" id="SSF141673">
    <property type="entry name" value="MOSC N-terminal domain-like"/>
    <property type="match status" value="1"/>
</dbReference>
<keyword evidence="4" id="KW-1185">Reference proteome</keyword>
<feature type="transmembrane region" description="Helical" evidence="1">
    <location>
        <begin position="12"/>
        <end position="29"/>
    </location>
</feature>
<dbReference type="InterPro" id="IPR005302">
    <property type="entry name" value="MoCF_Sase_C"/>
</dbReference>
<keyword evidence="1" id="KW-0812">Transmembrane</keyword>
<sequence length="176" mass="20300">METISKQRTLLLWAAGLGVSITLAWLYLSRKRRTKQLRRVGEVSQLFLYPLKSCKGIPLQEAECREYGLKSGHLRDRHWLVVKEDKVYVTARQEPRMVNGSSDSCFILLDRCILTTVDPDTGIINMKEPLETLRSYRLCDEEDKDVYKSSPLFGQFLKVLKTGPLRVGDPVYQITY</sequence>
<keyword evidence="1" id="KW-1133">Transmembrane helix</keyword>
<dbReference type="GO" id="GO:0008940">
    <property type="term" value="F:nitrate reductase activity"/>
    <property type="evidence" value="ECO:0007669"/>
    <property type="project" value="TreeGrafter"/>
</dbReference>
<comment type="caution">
    <text evidence="3">The sequence shown here is derived from an EMBL/GenBank/DDBJ whole genome shotgun (WGS) entry which is preliminary data.</text>
</comment>
<dbReference type="PANTHER" id="PTHR14237">
    <property type="entry name" value="MOLYBDOPTERIN COFACTOR SULFURASE MOSC"/>
    <property type="match status" value="1"/>
</dbReference>
<proteinExistence type="predicted"/>
<organism evidence="3 4">
    <name type="scientific">Engystomops pustulosus</name>
    <name type="common">Tungara frog</name>
    <name type="synonym">Physalaemus pustulosus</name>
    <dbReference type="NCBI Taxonomy" id="76066"/>
    <lineage>
        <taxon>Eukaryota</taxon>
        <taxon>Metazoa</taxon>
        <taxon>Chordata</taxon>
        <taxon>Craniata</taxon>
        <taxon>Vertebrata</taxon>
        <taxon>Euteleostomi</taxon>
        <taxon>Amphibia</taxon>
        <taxon>Batrachia</taxon>
        <taxon>Anura</taxon>
        <taxon>Neobatrachia</taxon>
        <taxon>Hyloidea</taxon>
        <taxon>Leptodactylidae</taxon>
        <taxon>Leiuperinae</taxon>
        <taxon>Engystomops</taxon>
    </lineage>
</organism>
<reference evidence="3" key="1">
    <citation type="thesis" date="2020" institute="ProQuest LLC" country="789 East Eisenhower Parkway, Ann Arbor, MI, USA">
        <title>Comparative Genomics and Chromosome Evolution.</title>
        <authorList>
            <person name="Mudd A.B."/>
        </authorList>
    </citation>
    <scope>NUCLEOTIDE SEQUENCE</scope>
    <source>
        <strain evidence="3">237g6f4</strain>
        <tissue evidence="3">Blood</tissue>
    </source>
</reference>
<feature type="domain" description="MOSC" evidence="2">
    <location>
        <begin position="111"/>
        <end position="174"/>
    </location>
</feature>
<evidence type="ECO:0000313" key="3">
    <source>
        <dbReference type="EMBL" id="KAG8584457.1"/>
    </source>
</evidence>
<keyword evidence="1" id="KW-0472">Membrane</keyword>
<dbReference type="GO" id="GO:0030170">
    <property type="term" value="F:pyridoxal phosphate binding"/>
    <property type="evidence" value="ECO:0007669"/>
    <property type="project" value="InterPro"/>
</dbReference>
<gene>
    <name evidence="3" type="ORF">GDO81_008833</name>
</gene>
<evidence type="ECO:0000313" key="4">
    <source>
        <dbReference type="Proteomes" id="UP000824782"/>
    </source>
</evidence>
<dbReference type="EMBL" id="WNYA01000003">
    <property type="protein sequence ID" value="KAG8584457.1"/>
    <property type="molecule type" value="Genomic_DNA"/>
</dbReference>
<dbReference type="Proteomes" id="UP000824782">
    <property type="component" value="Unassembled WGS sequence"/>
</dbReference>
<dbReference type="GO" id="GO:0042126">
    <property type="term" value="P:nitrate metabolic process"/>
    <property type="evidence" value="ECO:0007669"/>
    <property type="project" value="TreeGrafter"/>
</dbReference>
<dbReference type="Pfam" id="PF03476">
    <property type="entry name" value="MOSC_N"/>
    <property type="match status" value="1"/>
</dbReference>